<name>A0AAE1KMJ5_PETCI</name>
<evidence type="ECO:0000313" key="3">
    <source>
        <dbReference type="EMBL" id="KAK3876607.1"/>
    </source>
</evidence>
<keyword evidence="2" id="KW-0812">Transmembrane</keyword>
<evidence type="ECO:0000256" key="2">
    <source>
        <dbReference type="SAM" id="Phobius"/>
    </source>
</evidence>
<keyword evidence="2" id="KW-0472">Membrane</keyword>
<comment type="caution">
    <text evidence="3">The sequence shown here is derived from an EMBL/GenBank/DDBJ whole genome shotgun (WGS) entry which is preliminary data.</text>
</comment>
<dbReference type="Proteomes" id="UP001286313">
    <property type="component" value="Unassembled WGS sequence"/>
</dbReference>
<proteinExistence type="predicted"/>
<evidence type="ECO:0000256" key="1">
    <source>
        <dbReference type="SAM" id="MobiDB-lite"/>
    </source>
</evidence>
<protein>
    <submittedName>
        <fullName evidence="3">Uncharacterized protein</fullName>
    </submittedName>
</protein>
<organism evidence="3 4">
    <name type="scientific">Petrolisthes cinctipes</name>
    <name type="common">Flat porcelain crab</name>
    <dbReference type="NCBI Taxonomy" id="88211"/>
    <lineage>
        <taxon>Eukaryota</taxon>
        <taxon>Metazoa</taxon>
        <taxon>Ecdysozoa</taxon>
        <taxon>Arthropoda</taxon>
        <taxon>Crustacea</taxon>
        <taxon>Multicrustacea</taxon>
        <taxon>Malacostraca</taxon>
        <taxon>Eumalacostraca</taxon>
        <taxon>Eucarida</taxon>
        <taxon>Decapoda</taxon>
        <taxon>Pleocyemata</taxon>
        <taxon>Anomura</taxon>
        <taxon>Galatheoidea</taxon>
        <taxon>Porcellanidae</taxon>
        <taxon>Petrolisthes</taxon>
    </lineage>
</organism>
<evidence type="ECO:0000313" key="4">
    <source>
        <dbReference type="Proteomes" id="UP001286313"/>
    </source>
</evidence>
<keyword evidence="2" id="KW-1133">Transmembrane helix</keyword>
<gene>
    <name evidence="3" type="ORF">Pcinc_018631</name>
</gene>
<feature type="transmembrane region" description="Helical" evidence="2">
    <location>
        <begin position="126"/>
        <end position="146"/>
    </location>
</feature>
<feature type="region of interest" description="Disordered" evidence="1">
    <location>
        <begin position="1"/>
        <end position="46"/>
    </location>
</feature>
<dbReference type="EMBL" id="JAWQEG010001799">
    <property type="protein sequence ID" value="KAK3876607.1"/>
    <property type="molecule type" value="Genomic_DNA"/>
</dbReference>
<reference evidence="3" key="1">
    <citation type="submission" date="2023-10" db="EMBL/GenBank/DDBJ databases">
        <title>Genome assemblies of two species of porcelain crab, Petrolisthes cinctipes and Petrolisthes manimaculis (Anomura: Porcellanidae).</title>
        <authorList>
            <person name="Angst P."/>
        </authorList>
    </citation>
    <scope>NUCLEOTIDE SEQUENCE</scope>
    <source>
        <strain evidence="3">PB745_01</strain>
        <tissue evidence="3">Gill</tissue>
    </source>
</reference>
<accession>A0AAE1KMJ5</accession>
<keyword evidence="4" id="KW-1185">Reference proteome</keyword>
<sequence>MEHHRQQEEYYKKLQVEKRRRQEYENRRQEEERRSQEEEYIRQQEEHRRQIEDANLTALLQALSQLTPSHTLSRGYTHTCFTSTASSTAPLPPQKAITQNPPPLCASGTPHLPEISLHTQTGFTRVLRAVIWLTAFACLAFTSLPVHPHLSAPTPSPFF</sequence>
<dbReference type="AlphaFoldDB" id="A0AAE1KMJ5"/>